<evidence type="ECO:0000259" key="5">
    <source>
        <dbReference type="Pfam" id="PF04829"/>
    </source>
</evidence>
<dbReference type="Pfam" id="PF04829">
    <property type="entry name" value="PT-VENN"/>
    <property type="match status" value="1"/>
</dbReference>
<evidence type="ECO:0000313" key="6">
    <source>
        <dbReference type="EMBL" id="RZT94562.1"/>
    </source>
</evidence>
<keyword evidence="4" id="KW-0843">Virulence</keyword>
<evidence type="ECO:0000256" key="4">
    <source>
        <dbReference type="ARBA" id="ARBA00023026"/>
    </source>
</evidence>
<feature type="domain" description="VENN motif-containing" evidence="5">
    <location>
        <begin position="954"/>
        <end position="1004"/>
    </location>
</feature>
<dbReference type="GO" id="GO:0003824">
    <property type="term" value="F:catalytic activity"/>
    <property type="evidence" value="ECO:0007669"/>
    <property type="project" value="UniProtKB-ARBA"/>
</dbReference>
<proteinExistence type="predicted"/>
<dbReference type="InterPro" id="IPR006914">
    <property type="entry name" value="VENN_dom"/>
</dbReference>
<organism evidence="6 7">
    <name type="scientific">Advenella incenata</name>
    <dbReference type="NCBI Taxonomy" id="267800"/>
    <lineage>
        <taxon>Bacteria</taxon>
        <taxon>Pseudomonadati</taxon>
        <taxon>Pseudomonadota</taxon>
        <taxon>Betaproteobacteria</taxon>
        <taxon>Burkholderiales</taxon>
        <taxon>Alcaligenaceae</taxon>
    </lineage>
</organism>
<evidence type="ECO:0000256" key="1">
    <source>
        <dbReference type="ARBA" id="ARBA00004219"/>
    </source>
</evidence>
<dbReference type="EMBL" id="SHKO01000002">
    <property type="protein sequence ID" value="RZT94562.1"/>
    <property type="molecule type" value="Genomic_DNA"/>
</dbReference>
<dbReference type="Proteomes" id="UP000293398">
    <property type="component" value="Unassembled WGS sequence"/>
</dbReference>
<comment type="subcellular location">
    <subcellularLocation>
        <location evidence="1">Target cell</location>
        <location evidence="1">Target cell cytoplasm</location>
    </subcellularLocation>
</comment>
<comment type="caution">
    <text evidence="6">The sequence shown here is derived from an EMBL/GenBank/DDBJ whole genome shotgun (WGS) entry which is preliminary data.</text>
</comment>
<reference evidence="6 7" key="1">
    <citation type="submission" date="2019-02" db="EMBL/GenBank/DDBJ databases">
        <title>Genomic Encyclopedia of Type Strains, Phase IV (KMG-IV): sequencing the most valuable type-strain genomes for metagenomic binning, comparative biology and taxonomic classification.</title>
        <authorList>
            <person name="Goeker M."/>
        </authorList>
    </citation>
    <scope>NUCLEOTIDE SEQUENCE [LARGE SCALE GENOMIC DNA]</scope>
    <source>
        <strain evidence="6 7">DSM 23814</strain>
    </source>
</reference>
<evidence type="ECO:0000256" key="3">
    <source>
        <dbReference type="ARBA" id="ARBA00022913"/>
    </source>
</evidence>
<gene>
    <name evidence="6" type="ORF">EV681_2983</name>
</gene>
<keyword evidence="7" id="KW-1185">Reference proteome</keyword>
<protein>
    <submittedName>
        <fullName evidence="6">Hemagglutinin-like protein</fullName>
    </submittedName>
</protein>
<evidence type="ECO:0000256" key="2">
    <source>
        <dbReference type="ARBA" id="ARBA00022656"/>
    </source>
</evidence>
<keyword evidence="3" id="KW-1266">Target cell cytoplasm</keyword>
<dbReference type="GO" id="GO:0090729">
    <property type="term" value="F:toxin activity"/>
    <property type="evidence" value="ECO:0007669"/>
    <property type="project" value="UniProtKB-KW"/>
</dbReference>
<dbReference type="Pfam" id="PF13332">
    <property type="entry name" value="Fil_haemagg_2"/>
    <property type="match status" value="3"/>
</dbReference>
<evidence type="ECO:0000313" key="7">
    <source>
        <dbReference type="Proteomes" id="UP000293398"/>
    </source>
</evidence>
<accession>A0A4Q7VFK6</accession>
<name>A0A4Q7VFK6_9BURK</name>
<dbReference type="InterPro" id="IPR025157">
    <property type="entry name" value="Hemagglutinin_rpt"/>
</dbReference>
<keyword evidence="2" id="KW-0800">Toxin</keyword>
<sequence length="1299" mass="135597">MQQVGPIQKVVEFEPIIGGAITAEQALKLQAGRDIDIASTLTHSDSRSGQDRYQYTGIDRLAGLYVTGAQQPGQLHVQAGRNLTLTAVAVANAGKADESSTTLQAGNDLALKTLTTSKSDLVVSDARNFVKSASSQEVGTQIASEGDIRLQSANDVTLRAADVTSQQGAVVVQAGRDIGIQAGSFELSGTLQNYESKRSGLATKSSVIKSDVQRQTLQGSAVSGDTVSLLAGRDLSIVASDVVSDNNTTLAAKNNVRVEAGTERSREHDYRKTTKSGILSGGTLGFTIGSQSSTYRMDAEGAMQSQARSSVGSLNGDTRLFAGEQLTVRGSDVLAQGDVLLKGKAVVIDPGTDQRQSKEVHEFQKSGLTIGVEVPVVEAVQAAVRAAEQNGKSKNARVNAMAAANTGWSSYKAAQQMGNMGQAMAQLQAGDAKGAASTSGIKVSITYGNQRSRSSTEVQQTQTSGSQVLAQNTVTVLAAGGGADSDITVTGSDIAGKKGTILIADDAISLAAAAQTYKERSKNSSAGGKIGVSAGYENGSAAIGITVGANVGKGHGKGDETRYEYTHVGDRNSRTVLHSGGGTTLKGAQVAGSQVVLQASDLSIESLQDTSTYKGKQLNAQGEVTIGYGASGSGSASKSKISADYASVNELSGIFAQDLGYQIDVDGHTDLTGAVITSSAQAEAAGRNRLTTGTLAARDIKNYSRVKASSVGIGGDGGFMGGSGLGGAKGLQASMGFGSVSSNESSVTKSGINTANINITRPKAQQEKTGKSVAETIVAINNPLTSDEALTYAGLGNSFDKEAVQNEIDLQRDVSQAFSKNSQEASAELKKRIASNDALFEVGLISEQERDTRNASLRNYAWILETVAAGLATPSDSLTGSLVAAASPTIAKEIGQQFKQTGQEGSTGHYLAHAGLGALVAAATGNSIAGNALAAAGSEATAPVAANLIFGKDVSQLTPDEKATVSSIAGLAGARLSGAAGGDGRSLVSGSVAGRTSVENNYLTAEQLDNFAQRAKNCSGASCKKVIQDMVDTNVQQQEEIKAVCSASPEQCQQKYGYLIEQWDVFDKAIKKLAADKTLPGGFRDYMPAVYMMDTEAQGIAVQYGWTKRFETMGLDRETAEMMAVTLPAILNEGRGKGSKGGKVITDKKTKIAGFEGEQKESNKLSANSKKTKNLSQNEVNSIYNQQLIKDAEKISTAKPGKQAVVPRDLNEQMFWQSVQSKPLQGKELPGLNNDPRFPTSAGFQKMEAKHRLPDGQTITIHYQYNSTTGKVYDMKIATPQRVQQDPKKVVDTIKDKVK</sequence>